<comment type="subcellular location">
    <subcellularLocation>
        <location evidence="8 9">Nucleus</location>
    </subcellularLocation>
</comment>
<name>A0A124SC40_CYNCS</name>
<dbReference type="InterPro" id="IPR045174">
    <property type="entry name" value="Dof"/>
</dbReference>
<dbReference type="Gramene" id="KVH92592">
    <property type="protein sequence ID" value="KVH92592"/>
    <property type="gene ID" value="Ccrd_005394"/>
</dbReference>
<sequence>MPSDSFDHRRTTTAKPHHLGGGCGAATGGVPPPEPEHLPCPRCDSTNTKFCYYNNYNFSQPRHFCKACRRYWTHGGTLRDIPVGGGSRKNAKRSRVTSTNNHNSIISPSLEFRHMAPATATPILIPFAGEHGGGLHFLGDGKPAVSMCESFTSLLNSTQGPGFFGLGVGGFEDGNFGLGRAIWPFSGIADCGGYAAAGGGGNVIGGGNSWQVEGGDGGAEFFTLPDLAISTPGML</sequence>
<feature type="region of interest" description="Disordered" evidence="10">
    <location>
        <begin position="82"/>
        <end position="103"/>
    </location>
</feature>
<evidence type="ECO:0000256" key="7">
    <source>
        <dbReference type="ARBA" id="ARBA00023242"/>
    </source>
</evidence>
<evidence type="ECO:0000256" key="1">
    <source>
        <dbReference type="ARBA" id="ARBA00022723"/>
    </source>
</evidence>
<dbReference type="GO" id="GO:0003700">
    <property type="term" value="F:DNA-binding transcription factor activity"/>
    <property type="evidence" value="ECO:0007669"/>
    <property type="project" value="UniProtKB-UniRule"/>
</dbReference>
<evidence type="ECO:0000256" key="5">
    <source>
        <dbReference type="ARBA" id="ARBA00023125"/>
    </source>
</evidence>
<dbReference type="PANTHER" id="PTHR31992:SF12">
    <property type="entry name" value="DOF ZINC FINGER PROTEIN DOF3.4"/>
    <property type="match status" value="1"/>
</dbReference>
<dbReference type="Pfam" id="PF02701">
    <property type="entry name" value="Zn_ribbon_Dof"/>
    <property type="match status" value="1"/>
</dbReference>
<keyword evidence="5 8" id="KW-0238">DNA-binding</keyword>
<dbReference type="InterPro" id="IPR003851">
    <property type="entry name" value="Znf_Dof"/>
</dbReference>
<dbReference type="OrthoDB" id="1927254at2759"/>
<dbReference type="EMBL" id="LEKV01004813">
    <property type="protein sequence ID" value="KVH92592.1"/>
    <property type="molecule type" value="Genomic_DNA"/>
</dbReference>
<keyword evidence="7 8" id="KW-0539">Nucleus</keyword>
<keyword evidence="3 9" id="KW-0862">Zinc</keyword>
<dbReference type="PANTHER" id="PTHR31992">
    <property type="entry name" value="DOF ZINC FINGER PROTEIN DOF1.4-RELATED"/>
    <property type="match status" value="1"/>
</dbReference>
<evidence type="ECO:0000256" key="10">
    <source>
        <dbReference type="SAM" id="MobiDB-lite"/>
    </source>
</evidence>
<dbReference type="GO" id="GO:0008270">
    <property type="term" value="F:zinc ion binding"/>
    <property type="evidence" value="ECO:0007669"/>
    <property type="project" value="UniProtKB-KW"/>
</dbReference>
<dbReference type="GO" id="GO:0005634">
    <property type="term" value="C:nucleus"/>
    <property type="evidence" value="ECO:0007669"/>
    <property type="project" value="UniProtKB-SubCell"/>
</dbReference>
<keyword evidence="6 9" id="KW-0804">Transcription</keyword>
<dbReference type="PROSITE" id="PS01361">
    <property type="entry name" value="ZF_DOF_1"/>
    <property type="match status" value="1"/>
</dbReference>
<dbReference type="AlphaFoldDB" id="A0A124SC40"/>
<evidence type="ECO:0000313" key="12">
    <source>
        <dbReference type="EMBL" id="KVH92592.1"/>
    </source>
</evidence>
<keyword evidence="1 9" id="KW-0479">Metal-binding</keyword>
<keyword evidence="2 8" id="KW-0863">Zinc-finger</keyword>
<evidence type="ECO:0000256" key="4">
    <source>
        <dbReference type="ARBA" id="ARBA00023015"/>
    </source>
</evidence>
<evidence type="ECO:0000259" key="11">
    <source>
        <dbReference type="PROSITE" id="PS50884"/>
    </source>
</evidence>
<comment type="function">
    <text evidence="9">Transcription factor that binds specifically to a 5'-AA[AG]G-3' consensus core sequence.</text>
</comment>
<dbReference type="GO" id="GO:0003677">
    <property type="term" value="F:DNA binding"/>
    <property type="evidence" value="ECO:0007669"/>
    <property type="project" value="UniProtKB-UniRule"/>
</dbReference>
<gene>
    <name evidence="12" type="ORF">Ccrd_005394</name>
</gene>
<feature type="compositionally biased region" description="Basic and acidic residues" evidence="10">
    <location>
        <begin position="1"/>
        <end position="10"/>
    </location>
</feature>
<evidence type="ECO:0000256" key="2">
    <source>
        <dbReference type="ARBA" id="ARBA00022771"/>
    </source>
</evidence>
<keyword evidence="4 9" id="KW-0805">Transcription regulation</keyword>
<organism evidence="12 13">
    <name type="scientific">Cynara cardunculus var. scolymus</name>
    <name type="common">Globe artichoke</name>
    <name type="synonym">Cynara scolymus</name>
    <dbReference type="NCBI Taxonomy" id="59895"/>
    <lineage>
        <taxon>Eukaryota</taxon>
        <taxon>Viridiplantae</taxon>
        <taxon>Streptophyta</taxon>
        <taxon>Embryophyta</taxon>
        <taxon>Tracheophyta</taxon>
        <taxon>Spermatophyta</taxon>
        <taxon>Magnoliopsida</taxon>
        <taxon>eudicotyledons</taxon>
        <taxon>Gunneridae</taxon>
        <taxon>Pentapetalae</taxon>
        <taxon>asterids</taxon>
        <taxon>campanulids</taxon>
        <taxon>Asterales</taxon>
        <taxon>Asteraceae</taxon>
        <taxon>Carduoideae</taxon>
        <taxon>Cardueae</taxon>
        <taxon>Carduinae</taxon>
        <taxon>Cynara</taxon>
    </lineage>
</organism>
<evidence type="ECO:0000256" key="6">
    <source>
        <dbReference type="ARBA" id="ARBA00023163"/>
    </source>
</evidence>
<evidence type="ECO:0000256" key="9">
    <source>
        <dbReference type="RuleBase" id="RU369094"/>
    </source>
</evidence>
<proteinExistence type="predicted"/>
<evidence type="ECO:0000313" key="13">
    <source>
        <dbReference type="Proteomes" id="UP000243975"/>
    </source>
</evidence>
<dbReference type="PROSITE" id="PS50884">
    <property type="entry name" value="ZF_DOF_2"/>
    <property type="match status" value="1"/>
</dbReference>
<evidence type="ECO:0000256" key="3">
    <source>
        <dbReference type="ARBA" id="ARBA00022833"/>
    </source>
</evidence>
<evidence type="ECO:0000256" key="8">
    <source>
        <dbReference type="PROSITE-ProRule" id="PRU00071"/>
    </source>
</evidence>
<feature type="region of interest" description="Disordered" evidence="10">
    <location>
        <begin position="1"/>
        <end position="30"/>
    </location>
</feature>
<dbReference type="Proteomes" id="UP000243975">
    <property type="component" value="Unassembled WGS sequence"/>
</dbReference>
<protein>
    <recommendedName>
        <fullName evidence="9">Dof zinc finger protein</fullName>
    </recommendedName>
</protein>
<keyword evidence="13" id="KW-1185">Reference proteome</keyword>
<dbReference type="STRING" id="59895.A0A124SC40"/>
<accession>A0A124SC40</accession>
<reference evidence="12 13" key="1">
    <citation type="journal article" date="2016" name="Sci. Rep.">
        <title>The genome sequence of the outbreeding globe artichoke constructed de novo incorporating a phase-aware low-pass sequencing strategy of F1 progeny.</title>
        <authorList>
            <person name="Scaglione D."/>
            <person name="Reyes-Chin-Wo S."/>
            <person name="Acquadro A."/>
            <person name="Froenicke L."/>
            <person name="Portis E."/>
            <person name="Beitel C."/>
            <person name="Tirone M."/>
            <person name="Mauro R."/>
            <person name="Lo Monaco A."/>
            <person name="Mauromicale G."/>
            <person name="Faccioli P."/>
            <person name="Cattivelli L."/>
            <person name="Rieseberg L."/>
            <person name="Michelmore R."/>
            <person name="Lanteri S."/>
        </authorList>
    </citation>
    <scope>NUCLEOTIDE SEQUENCE [LARGE SCALE GENOMIC DNA]</scope>
    <source>
        <strain evidence="12">2C</strain>
    </source>
</reference>
<feature type="domain" description="Dof-type" evidence="11">
    <location>
        <begin position="38"/>
        <end position="92"/>
    </location>
</feature>
<dbReference type="OMA" id="DSADTWH"/>
<comment type="caution">
    <text evidence="12">The sequence shown here is derived from an EMBL/GenBank/DDBJ whole genome shotgun (WGS) entry which is preliminary data.</text>
</comment>